<dbReference type="SUPFAM" id="SSF81653">
    <property type="entry name" value="Calcium ATPase, transduction domain A"/>
    <property type="match status" value="1"/>
</dbReference>
<keyword evidence="14" id="KW-1185">Reference proteome</keyword>
<dbReference type="Pfam" id="PF00122">
    <property type="entry name" value="E1-E2_ATPase"/>
    <property type="match status" value="1"/>
</dbReference>
<feature type="transmembrane region" description="Helical" evidence="11">
    <location>
        <begin position="380"/>
        <end position="402"/>
    </location>
</feature>
<dbReference type="SFLD" id="SFLDG00002">
    <property type="entry name" value="C1.7:_P-type_atpase_like"/>
    <property type="match status" value="1"/>
</dbReference>
<keyword evidence="10 11" id="KW-0472">Membrane</keyword>
<dbReference type="SFLD" id="SFLDF00027">
    <property type="entry name" value="p-type_atpase"/>
    <property type="match status" value="1"/>
</dbReference>
<comment type="subcellular location">
    <subcellularLocation>
        <location evidence="11">Cell membrane</location>
    </subcellularLocation>
    <subcellularLocation>
        <location evidence="1">Endomembrane system</location>
        <topology evidence="1">Multi-pass membrane protein</topology>
    </subcellularLocation>
</comment>
<dbReference type="PANTHER" id="PTHR43520">
    <property type="entry name" value="ATP7, ISOFORM B"/>
    <property type="match status" value="1"/>
</dbReference>
<dbReference type="RefSeq" id="WP_167703134.1">
    <property type="nucleotide sequence ID" value="NZ_CP118168.1"/>
</dbReference>
<dbReference type="InterPro" id="IPR023214">
    <property type="entry name" value="HAD_sf"/>
</dbReference>
<comment type="caution">
    <text evidence="13">The sequence shown here is derived from an EMBL/GenBank/DDBJ whole genome shotgun (WGS) entry which is preliminary data.</text>
</comment>
<dbReference type="InterPro" id="IPR044492">
    <property type="entry name" value="P_typ_ATPase_HD_dom"/>
</dbReference>
<dbReference type="Pfam" id="PF00403">
    <property type="entry name" value="HMA"/>
    <property type="match status" value="1"/>
</dbReference>
<dbReference type="SUPFAM" id="SSF56784">
    <property type="entry name" value="HAD-like"/>
    <property type="match status" value="1"/>
</dbReference>
<feature type="domain" description="HMA" evidence="12">
    <location>
        <begin position="15"/>
        <end position="81"/>
    </location>
</feature>
<evidence type="ECO:0000256" key="6">
    <source>
        <dbReference type="ARBA" id="ARBA00022741"/>
    </source>
</evidence>
<dbReference type="GO" id="GO:0055070">
    <property type="term" value="P:copper ion homeostasis"/>
    <property type="evidence" value="ECO:0007669"/>
    <property type="project" value="TreeGrafter"/>
</dbReference>
<dbReference type="FunFam" id="2.70.150.10:FF:000002">
    <property type="entry name" value="Copper-transporting ATPase 1, putative"/>
    <property type="match status" value="1"/>
</dbReference>
<keyword evidence="3" id="KW-0813">Transport</keyword>
<feature type="transmembrane region" description="Helical" evidence="11">
    <location>
        <begin position="694"/>
        <end position="716"/>
    </location>
</feature>
<dbReference type="NCBIfam" id="TIGR01525">
    <property type="entry name" value="ATPase-IB_hvy"/>
    <property type="match status" value="1"/>
</dbReference>
<evidence type="ECO:0000256" key="8">
    <source>
        <dbReference type="ARBA" id="ARBA00022967"/>
    </source>
</evidence>
<evidence type="ECO:0000256" key="11">
    <source>
        <dbReference type="RuleBase" id="RU362081"/>
    </source>
</evidence>
<name>A0A968KSL3_9SPIO</name>
<gene>
    <name evidence="13" type="ORF">HCT46_01895</name>
</gene>
<dbReference type="Gene3D" id="3.30.70.100">
    <property type="match status" value="1"/>
</dbReference>
<dbReference type="GO" id="GO:0005507">
    <property type="term" value="F:copper ion binding"/>
    <property type="evidence" value="ECO:0007669"/>
    <property type="project" value="TreeGrafter"/>
</dbReference>
<protein>
    <submittedName>
        <fullName evidence="13">Copper-translocating P-type ATPase</fullName>
    </submittedName>
</protein>
<dbReference type="FunFam" id="3.30.70.100:FF:000001">
    <property type="entry name" value="ATPase copper transporting beta"/>
    <property type="match status" value="1"/>
</dbReference>
<dbReference type="CDD" id="cd00371">
    <property type="entry name" value="HMA"/>
    <property type="match status" value="1"/>
</dbReference>
<feature type="transmembrane region" description="Helical" evidence="11">
    <location>
        <begin position="353"/>
        <end position="374"/>
    </location>
</feature>
<dbReference type="EMBL" id="JAATLK010000001">
    <property type="protein sequence ID" value="NIZ46680.1"/>
    <property type="molecule type" value="Genomic_DNA"/>
</dbReference>
<accession>A0A968KSL3</accession>
<dbReference type="NCBIfam" id="TIGR01511">
    <property type="entry name" value="ATPase-IB1_Cu"/>
    <property type="match status" value="1"/>
</dbReference>
<dbReference type="PRINTS" id="PR00943">
    <property type="entry name" value="CUATPASE"/>
</dbReference>
<comment type="similarity">
    <text evidence="2 11">Belongs to the cation transport ATPase (P-type) (TC 3.A.3) family. Type IB subfamily.</text>
</comment>
<feature type="transmembrane region" description="Helical" evidence="11">
    <location>
        <begin position="131"/>
        <end position="149"/>
    </location>
</feature>
<dbReference type="GO" id="GO:0016887">
    <property type="term" value="F:ATP hydrolysis activity"/>
    <property type="evidence" value="ECO:0007669"/>
    <property type="project" value="InterPro"/>
</dbReference>
<dbReference type="InterPro" id="IPR059000">
    <property type="entry name" value="ATPase_P-type_domA"/>
</dbReference>
<dbReference type="AlphaFoldDB" id="A0A968KSL3"/>
<dbReference type="Pfam" id="PF00702">
    <property type="entry name" value="Hydrolase"/>
    <property type="match status" value="1"/>
</dbReference>
<dbReference type="Gene3D" id="3.40.50.1000">
    <property type="entry name" value="HAD superfamily/HAD-like"/>
    <property type="match status" value="1"/>
</dbReference>
<dbReference type="SUPFAM" id="SSF55008">
    <property type="entry name" value="HMA, heavy metal-associated domain"/>
    <property type="match status" value="1"/>
</dbReference>
<dbReference type="InterPro" id="IPR027256">
    <property type="entry name" value="P-typ_ATPase_IB"/>
</dbReference>
<dbReference type="InterPro" id="IPR018303">
    <property type="entry name" value="ATPase_P-typ_P_site"/>
</dbReference>
<dbReference type="Gene3D" id="3.40.1110.10">
    <property type="entry name" value="Calcium-transporting ATPase, cytoplasmic domain N"/>
    <property type="match status" value="1"/>
</dbReference>
<dbReference type="PANTHER" id="PTHR43520:SF8">
    <property type="entry name" value="P-TYPE CU(+) TRANSPORTER"/>
    <property type="match status" value="1"/>
</dbReference>
<dbReference type="InterPro" id="IPR036412">
    <property type="entry name" value="HAD-like_sf"/>
</dbReference>
<keyword evidence="9 11" id="KW-1133">Transmembrane helix</keyword>
<dbReference type="SFLD" id="SFLDS00003">
    <property type="entry name" value="Haloacid_Dehalogenase"/>
    <property type="match status" value="1"/>
</dbReference>
<feature type="transmembrane region" description="Helical" evidence="11">
    <location>
        <begin position="722"/>
        <end position="741"/>
    </location>
</feature>
<evidence type="ECO:0000313" key="14">
    <source>
        <dbReference type="Proteomes" id="UP000752013"/>
    </source>
</evidence>
<dbReference type="PROSITE" id="PS50846">
    <property type="entry name" value="HMA_2"/>
    <property type="match status" value="1"/>
</dbReference>
<dbReference type="SUPFAM" id="SSF81665">
    <property type="entry name" value="Calcium ATPase, transmembrane domain M"/>
    <property type="match status" value="1"/>
</dbReference>
<evidence type="ECO:0000256" key="9">
    <source>
        <dbReference type="ARBA" id="ARBA00022989"/>
    </source>
</evidence>
<dbReference type="PRINTS" id="PR00942">
    <property type="entry name" value="CUATPASEI"/>
</dbReference>
<keyword evidence="8" id="KW-1278">Translocase</keyword>
<feature type="transmembrane region" description="Helical" evidence="11">
    <location>
        <begin position="170"/>
        <end position="188"/>
    </location>
</feature>
<organism evidence="13 14">
    <name type="scientific">Entomospira nematocerorum</name>
    <dbReference type="NCBI Taxonomy" id="2719987"/>
    <lineage>
        <taxon>Bacteria</taxon>
        <taxon>Pseudomonadati</taxon>
        <taxon>Spirochaetota</taxon>
        <taxon>Spirochaetia</taxon>
        <taxon>Spirochaetales</taxon>
        <taxon>Spirochaetaceae</taxon>
        <taxon>Entomospira</taxon>
    </lineage>
</organism>
<proteinExistence type="inferred from homology"/>
<dbReference type="Proteomes" id="UP000752013">
    <property type="component" value="Unassembled WGS sequence"/>
</dbReference>
<sequence>MKHSTHQSYTDPNISQSTLVIQNMTCAACSNAIERKAKKMAGVEHISVNLVTGKASIRYDASITSIEKIIQTISQLGYPTHIAEDQIANTEKEFHQQWKELWVSIIFGGILFLLAMLSMFFPIPIYSQSSIWMQALIQIVLLIPVIIASKSVYKKGIQGIVQRSANMDSLIALSTITAIIYSLWLLLIPHQVHQEGEVHFYFETVAVILALVKVGKYLEVKSKKRANTALADLFNLESDTALLINEEHQTSTVDANSVTVGSKILLRAGMRIPFDGVIIEGSLAVDESHLTGESMPVAKNILDKVHAGSLNQAGSAVIQVERTGENTTLAQIRRMIEDAQLTKAPIARLADQISSIFVPIVFIIATVSGISWYIGTQDIAFALTIFMSVLVIACPCALGLATPTAIVVGVNRAATLGILIKNGETLEKISSTQVVIFDKTGTLTTGNITVNDIVILDNRINRALLLQLVASAEERSEHPIARAIVSYAKEHKISLLPLTDFSSDIGFGIQATIGNYRIALGTRLLEKLHLLSHNNRDLLQSISNSGLSPIPIAVDEEFIGYFLVSDSLKESSPSIISALHQRNIKTILLSGDQHPPTQRIAKELHIDSFYAEATPQQKETVVQTLTQTQQTMMVGDGINDAAALSSASVALTIHNASDITIEVSDVVLMNNDMRLILKTIDLSQRTLQIIKQNLFWAFIYNIIGIPIAAGVLYLLGGPLLNPMLGALFMAFSSIFVLANSLRLKSIRL</sequence>
<evidence type="ECO:0000256" key="7">
    <source>
        <dbReference type="ARBA" id="ARBA00022840"/>
    </source>
</evidence>
<dbReference type="GO" id="GO:0043682">
    <property type="term" value="F:P-type divalent copper transporter activity"/>
    <property type="evidence" value="ECO:0007669"/>
    <property type="project" value="TreeGrafter"/>
</dbReference>
<keyword evidence="5 11" id="KW-0479">Metal-binding</keyword>
<dbReference type="Gene3D" id="2.70.150.10">
    <property type="entry name" value="Calcium-transporting ATPase, cytoplasmic transduction domain A"/>
    <property type="match status" value="1"/>
</dbReference>
<dbReference type="NCBIfam" id="TIGR01494">
    <property type="entry name" value="ATPase_P-type"/>
    <property type="match status" value="1"/>
</dbReference>
<dbReference type="InterPro" id="IPR008250">
    <property type="entry name" value="ATPase_P-typ_transduc_dom_A_sf"/>
</dbReference>
<reference evidence="13" key="1">
    <citation type="submission" date="2020-03" db="EMBL/GenBank/DDBJ databases">
        <title>Spirochaetal bacteria isolated from arthropods constitute a novel genus Entomospira genus novum within the order Spirochaetales.</title>
        <authorList>
            <person name="Grana-Miraglia L."/>
            <person name="Sikutova S."/>
            <person name="Fingerle V."/>
            <person name="Sing A."/>
            <person name="Castillo-Ramirez S."/>
            <person name="Margos G."/>
            <person name="Rudolf I."/>
        </authorList>
    </citation>
    <scope>NUCLEOTIDE SEQUENCE</scope>
    <source>
        <strain evidence="13">BR208</strain>
    </source>
</reference>
<dbReference type="GO" id="GO:0012505">
    <property type="term" value="C:endomembrane system"/>
    <property type="evidence" value="ECO:0007669"/>
    <property type="project" value="UniProtKB-SubCell"/>
</dbReference>
<keyword evidence="4 11" id="KW-0812">Transmembrane</keyword>
<dbReference type="InterPro" id="IPR023298">
    <property type="entry name" value="ATPase_P-typ_TM_dom_sf"/>
</dbReference>
<dbReference type="InterPro" id="IPR023299">
    <property type="entry name" value="ATPase_P-typ_cyto_dom_N"/>
</dbReference>
<dbReference type="GO" id="GO:0005886">
    <property type="term" value="C:plasma membrane"/>
    <property type="evidence" value="ECO:0007669"/>
    <property type="project" value="UniProtKB-SubCell"/>
</dbReference>
<evidence type="ECO:0000256" key="10">
    <source>
        <dbReference type="ARBA" id="ARBA00023136"/>
    </source>
</evidence>
<evidence type="ECO:0000313" key="13">
    <source>
        <dbReference type="EMBL" id="NIZ46680.1"/>
    </source>
</evidence>
<keyword evidence="7 11" id="KW-0067">ATP-binding</keyword>
<evidence type="ECO:0000256" key="2">
    <source>
        <dbReference type="ARBA" id="ARBA00006024"/>
    </source>
</evidence>
<evidence type="ECO:0000256" key="3">
    <source>
        <dbReference type="ARBA" id="ARBA00022448"/>
    </source>
</evidence>
<dbReference type="PRINTS" id="PR00119">
    <property type="entry name" value="CATATPASE"/>
</dbReference>
<evidence type="ECO:0000256" key="5">
    <source>
        <dbReference type="ARBA" id="ARBA00022723"/>
    </source>
</evidence>
<feature type="transmembrane region" description="Helical" evidence="11">
    <location>
        <begin position="101"/>
        <end position="125"/>
    </location>
</feature>
<evidence type="ECO:0000256" key="4">
    <source>
        <dbReference type="ARBA" id="ARBA00022692"/>
    </source>
</evidence>
<evidence type="ECO:0000259" key="12">
    <source>
        <dbReference type="PROSITE" id="PS50846"/>
    </source>
</evidence>
<evidence type="ECO:0000256" key="1">
    <source>
        <dbReference type="ARBA" id="ARBA00004127"/>
    </source>
</evidence>
<dbReference type="InterPro" id="IPR001757">
    <property type="entry name" value="P_typ_ATPase"/>
</dbReference>
<feature type="transmembrane region" description="Helical" evidence="11">
    <location>
        <begin position="200"/>
        <end position="218"/>
    </location>
</feature>
<dbReference type="PROSITE" id="PS00154">
    <property type="entry name" value="ATPASE_E1_E2"/>
    <property type="match status" value="1"/>
</dbReference>
<dbReference type="InterPro" id="IPR006121">
    <property type="entry name" value="HMA_dom"/>
</dbReference>
<dbReference type="GO" id="GO:0005524">
    <property type="term" value="F:ATP binding"/>
    <property type="evidence" value="ECO:0007669"/>
    <property type="project" value="UniProtKB-UniRule"/>
</dbReference>
<keyword evidence="11" id="KW-1003">Cell membrane</keyword>
<dbReference type="CDD" id="cd02094">
    <property type="entry name" value="P-type_ATPase_Cu-like"/>
    <property type="match status" value="1"/>
</dbReference>
<keyword evidence="6 11" id="KW-0547">Nucleotide-binding</keyword>
<dbReference type="InterPro" id="IPR036163">
    <property type="entry name" value="HMA_dom_sf"/>
</dbReference>